<keyword evidence="4" id="KW-0274">FAD</keyword>
<dbReference type="EMBL" id="JXTI01000130">
    <property type="protein sequence ID" value="KWX12212.1"/>
    <property type="molecule type" value="Genomic_DNA"/>
</dbReference>
<evidence type="ECO:0000256" key="4">
    <source>
        <dbReference type="ARBA" id="ARBA00022827"/>
    </source>
</evidence>
<dbReference type="Proteomes" id="UP000070089">
    <property type="component" value="Unassembled WGS sequence"/>
</dbReference>
<keyword evidence="3" id="KW-0285">Flavoprotein</keyword>
<comment type="caution">
    <text evidence="8">The sequence shown here is derived from an EMBL/GenBank/DDBJ whole genome shotgun (WGS) entry which is preliminary data.</text>
</comment>
<dbReference type="InterPro" id="IPR008254">
    <property type="entry name" value="Flavodoxin/NO_synth"/>
</dbReference>
<dbReference type="GO" id="GO:0016491">
    <property type="term" value="F:oxidoreductase activity"/>
    <property type="evidence" value="ECO:0007669"/>
    <property type="project" value="UniProtKB-KW"/>
</dbReference>
<organism evidence="8 9">
    <name type="scientific">Giardia duodenalis assemblage B</name>
    <dbReference type="NCBI Taxonomy" id="1394984"/>
    <lineage>
        <taxon>Eukaryota</taxon>
        <taxon>Metamonada</taxon>
        <taxon>Diplomonadida</taxon>
        <taxon>Hexamitidae</taxon>
        <taxon>Giardiinae</taxon>
        <taxon>Giardia</taxon>
    </lineage>
</organism>
<dbReference type="AlphaFoldDB" id="A0A132NR68"/>
<name>A0A132NR68_GIAIN</name>
<dbReference type="GO" id="GO:0005829">
    <property type="term" value="C:cytosol"/>
    <property type="evidence" value="ECO:0007669"/>
    <property type="project" value="TreeGrafter"/>
</dbReference>
<dbReference type="InterPro" id="IPR023173">
    <property type="entry name" value="NADPH_Cyt_P450_Rdtase_alpha"/>
</dbReference>
<keyword evidence="5" id="KW-0521">NADP</keyword>
<dbReference type="Pfam" id="PF00667">
    <property type="entry name" value="FAD_binding_1"/>
    <property type="match status" value="1"/>
</dbReference>
<evidence type="ECO:0000313" key="8">
    <source>
        <dbReference type="EMBL" id="KWX12212.1"/>
    </source>
</evidence>
<comment type="cofactor">
    <cofactor evidence="2">
        <name>FAD</name>
        <dbReference type="ChEBI" id="CHEBI:57692"/>
    </cofactor>
</comment>
<comment type="cofactor">
    <cofactor evidence="1">
        <name>FMN</name>
        <dbReference type="ChEBI" id="CHEBI:58210"/>
    </cofactor>
</comment>
<dbReference type="VEuPathDB" id="GiardiaDB:QR46_3830"/>
<dbReference type="SUPFAM" id="SSF52218">
    <property type="entry name" value="Flavoproteins"/>
    <property type="match status" value="1"/>
</dbReference>
<dbReference type="OrthoDB" id="1856718at2759"/>
<keyword evidence="6" id="KW-0560">Oxidoreductase</keyword>
<evidence type="ECO:0000256" key="6">
    <source>
        <dbReference type="ARBA" id="ARBA00023002"/>
    </source>
</evidence>
<gene>
    <name evidence="8" type="ORF">QR46_3830</name>
</gene>
<dbReference type="Pfam" id="PF00258">
    <property type="entry name" value="Flavodoxin_1"/>
    <property type="match status" value="1"/>
</dbReference>
<dbReference type="Gene3D" id="3.40.50.80">
    <property type="entry name" value="Nucleotide-binding domain of ferredoxin-NADP reductase (FNR) module"/>
    <property type="match status" value="1"/>
</dbReference>
<evidence type="ECO:0000256" key="1">
    <source>
        <dbReference type="ARBA" id="ARBA00001917"/>
    </source>
</evidence>
<protein>
    <submittedName>
        <fullName evidence="8">Nitric oxide synthase/ inducible/ sulfite reductase (Nadph)/ alpha subunit</fullName>
    </submittedName>
</protein>
<evidence type="ECO:0000313" key="9">
    <source>
        <dbReference type="Proteomes" id="UP000070089"/>
    </source>
</evidence>
<feature type="domain" description="Flavodoxin-like" evidence="7">
    <location>
        <begin position="10"/>
        <end position="164"/>
    </location>
</feature>
<dbReference type="Gene3D" id="1.20.990.10">
    <property type="entry name" value="NADPH-cytochrome p450 Reductase, Chain A, domain 3"/>
    <property type="match status" value="1"/>
</dbReference>
<dbReference type="PANTHER" id="PTHR19384:SF10">
    <property type="entry name" value="NADPH-DEPENDENT DIFLAVIN OXIDOREDUCTASE 1"/>
    <property type="match status" value="1"/>
</dbReference>
<dbReference type="PANTHER" id="PTHR19384">
    <property type="entry name" value="NITRIC OXIDE SYNTHASE-RELATED"/>
    <property type="match status" value="1"/>
</dbReference>
<dbReference type="Gene3D" id="3.40.50.360">
    <property type="match status" value="1"/>
</dbReference>
<dbReference type="SUPFAM" id="SSF52343">
    <property type="entry name" value="Ferredoxin reductase-like, C-terminal NADP-linked domain"/>
    <property type="match status" value="1"/>
</dbReference>
<dbReference type="SUPFAM" id="SSF63380">
    <property type="entry name" value="Riboflavin synthase domain-like"/>
    <property type="match status" value="1"/>
</dbReference>
<dbReference type="GO" id="GO:0010181">
    <property type="term" value="F:FMN binding"/>
    <property type="evidence" value="ECO:0007669"/>
    <property type="project" value="InterPro"/>
</dbReference>
<proteinExistence type="predicted"/>
<evidence type="ECO:0000259" key="7">
    <source>
        <dbReference type="PROSITE" id="PS50902"/>
    </source>
</evidence>
<sequence length="612" mass="67376">MATSCIEMALSIVYATVSGTARNLAHKIAALLNSRGIVTQLYDVSNIKTPEDLPTGDLLYLTSTHGLGKHPQSAHALMQSLKRQLKIGPFHWPKKHEVEAQQLGSNRRIAVLGIGSVKYPQFCAASQDAVAVFESHNVPTLVEPLHLDTSELEMGLQLWVKKFLSVIGATDPPHALGIHVRKLDDERSTTVSNATLSTPTADEAKLLSAKLLDNFGWIYRLQISNSFSTALSPGTHIAIYPRIEESVINCLLDSEIFTLNDTPIDSSAFIQIDTSNEANLPTTPLSIVDLLSRVCNFQAKPSHNLISFLAPYATSAEDIFKLKYLTEDAVLFDILSYQWPTLYDFLLEFSSLRIPLSKLLDVCPRIAPRLYSVASLPRVVGDSNEPCTLEILVGNPKPRTGYSIKNSLGPSYLQRALLSNESIHIEIPQSQLSSDYALTTLLNGKTPLIGVAFGSGFAPFRAYHELRSKMAMKDGLTALGPYLLILSMQYAEPQLLEELRRDVENGIVSVILCLTRDDGANDWSKASNVDSFTSAHETFLHVYRGRRIGEVIHPLSIPNTLLRDLGRPGLSAYYCGPANDAVEASNKVLEDIVGAETYRKMCSEGRIHIEAY</sequence>
<dbReference type="PROSITE" id="PS50902">
    <property type="entry name" value="FLAVODOXIN_LIKE"/>
    <property type="match status" value="1"/>
</dbReference>
<dbReference type="InterPro" id="IPR017938">
    <property type="entry name" value="Riboflavin_synthase-like_b-brl"/>
</dbReference>
<dbReference type="Gene3D" id="2.40.30.10">
    <property type="entry name" value="Translation factors"/>
    <property type="match status" value="1"/>
</dbReference>
<dbReference type="InterPro" id="IPR029039">
    <property type="entry name" value="Flavoprotein-like_sf"/>
</dbReference>
<dbReference type="GO" id="GO:0050660">
    <property type="term" value="F:flavin adenine dinucleotide binding"/>
    <property type="evidence" value="ECO:0007669"/>
    <property type="project" value="TreeGrafter"/>
</dbReference>
<accession>A0A132NR68</accession>
<dbReference type="InterPro" id="IPR003097">
    <property type="entry name" value="CysJ-like_FAD-binding"/>
</dbReference>
<evidence type="ECO:0000256" key="2">
    <source>
        <dbReference type="ARBA" id="ARBA00001974"/>
    </source>
</evidence>
<evidence type="ECO:0000256" key="3">
    <source>
        <dbReference type="ARBA" id="ARBA00022630"/>
    </source>
</evidence>
<reference evidence="8 9" key="1">
    <citation type="journal article" date="2015" name="Mol. Biochem. Parasitol.">
        <title>Identification of polymorphic genes for use in assemblage B genotyping assays through comparative genomics of multiple assemblage B Giardia duodenalis isolates.</title>
        <authorList>
            <person name="Wielinga C."/>
            <person name="Thompson R.C."/>
            <person name="Monis P."/>
            <person name="Ryan U."/>
        </authorList>
    </citation>
    <scope>NUCLEOTIDE SEQUENCE [LARGE SCALE GENOMIC DNA]</scope>
    <source>
        <strain evidence="8 9">BAH15c1</strain>
    </source>
</reference>
<evidence type="ECO:0000256" key="5">
    <source>
        <dbReference type="ARBA" id="ARBA00022857"/>
    </source>
</evidence>
<dbReference type="InterPro" id="IPR039261">
    <property type="entry name" value="FNR_nucleotide-bd"/>
</dbReference>